<keyword evidence="1" id="KW-0812">Transmembrane</keyword>
<sequence>MSRQILVALGAGALFGLGLAVSGMTDPLRILGFLDVTGAFDPSLLFVLGGAVATTALLFRFVLRAPRPRLADQFHLSDSQRIDTRLLGGAALFGIGWGLAGYCPGPALVGLGYGAHEVLWFVPAMLVGMAVHRGWERQAQRASST</sequence>
<dbReference type="InterPro" id="IPR046513">
    <property type="entry name" value="DUF6691"/>
</dbReference>
<dbReference type="Proteomes" id="UP001320691">
    <property type="component" value="Unassembled WGS sequence"/>
</dbReference>
<protein>
    <submittedName>
        <fullName evidence="2">Membrane protein YedE/YeeE</fullName>
    </submittedName>
</protein>
<evidence type="ECO:0000256" key="1">
    <source>
        <dbReference type="SAM" id="Phobius"/>
    </source>
</evidence>
<name>A0AAW5PGS2_9GAMM</name>
<feature type="transmembrane region" description="Helical" evidence="1">
    <location>
        <begin position="108"/>
        <end position="131"/>
    </location>
</feature>
<organism evidence="2 3">
    <name type="scientific">Stenotrophomonas rhizophila</name>
    <dbReference type="NCBI Taxonomy" id="216778"/>
    <lineage>
        <taxon>Bacteria</taxon>
        <taxon>Pseudomonadati</taxon>
        <taxon>Pseudomonadota</taxon>
        <taxon>Gammaproteobacteria</taxon>
        <taxon>Lysobacterales</taxon>
        <taxon>Lysobacteraceae</taxon>
        <taxon>Stenotrophomonas</taxon>
    </lineage>
</organism>
<keyword evidence="1" id="KW-1133">Transmembrane helix</keyword>
<dbReference type="RefSeq" id="WP_259260384.1">
    <property type="nucleotide sequence ID" value="NZ_JANUEK010000003.1"/>
</dbReference>
<comment type="caution">
    <text evidence="2">The sequence shown here is derived from an EMBL/GenBank/DDBJ whole genome shotgun (WGS) entry which is preliminary data.</text>
</comment>
<dbReference type="EMBL" id="JANUEK010000003">
    <property type="protein sequence ID" value="MCS4279673.1"/>
    <property type="molecule type" value="Genomic_DNA"/>
</dbReference>
<feature type="transmembrane region" description="Helical" evidence="1">
    <location>
        <begin position="84"/>
        <end position="102"/>
    </location>
</feature>
<feature type="transmembrane region" description="Helical" evidence="1">
    <location>
        <begin position="44"/>
        <end position="63"/>
    </location>
</feature>
<reference evidence="2" key="1">
    <citation type="submission" date="2022-08" db="EMBL/GenBank/DDBJ databases">
        <title>Genomic analyses of the natural microbiome of Caenorhabditis elegans.</title>
        <authorList>
            <person name="Samuel B."/>
        </authorList>
    </citation>
    <scope>NUCLEOTIDE SEQUENCE</scope>
    <source>
        <strain evidence="2">BIGb0277</strain>
    </source>
</reference>
<dbReference type="Pfam" id="PF20398">
    <property type="entry name" value="DUF6691"/>
    <property type="match status" value="1"/>
</dbReference>
<dbReference type="AlphaFoldDB" id="A0AAW5PGS2"/>
<accession>A0AAW5PGS2</accession>
<evidence type="ECO:0000313" key="3">
    <source>
        <dbReference type="Proteomes" id="UP001320691"/>
    </source>
</evidence>
<keyword evidence="1" id="KW-0472">Membrane</keyword>
<gene>
    <name evidence="2" type="ORF">M2412_001649</name>
</gene>
<proteinExistence type="predicted"/>
<evidence type="ECO:0000313" key="2">
    <source>
        <dbReference type="EMBL" id="MCS4279673.1"/>
    </source>
</evidence>